<gene>
    <name evidence="1" type="ORF">KC19_VG315300</name>
</gene>
<sequence>MYLHCDNFECSQAGRLYQHTWRGNTKCERQASFRVVYEGRRLYSQRDDRLHEYLPEAVSETTIFSSRYKSPGFGIVRI</sequence>
<keyword evidence="2" id="KW-1185">Reference proteome</keyword>
<comment type="caution">
    <text evidence="1">The sequence shown here is derived from an EMBL/GenBank/DDBJ whole genome shotgun (WGS) entry which is preliminary data.</text>
</comment>
<reference evidence="1" key="1">
    <citation type="submission" date="2020-06" db="EMBL/GenBank/DDBJ databases">
        <title>WGS assembly of Ceratodon purpureus strain R40.</title>
        <authorList>
            <person name="Carey S.B."/>
            <person name="Jenkins J."/>
            <person name="Shu S."/>
            <person name="Lovell J.T."/>
            <person name="Sreedasyam A."/>
            <person name="Maumus F."/>
            <person name="Tiley G.P."/>
            <person name="Fernandez-Pozo N."/>
            <person name="Barry K."/>
            <person name="Chen C."/>
            <person name="Wang M."/>
            <person name="Lipzen A."/>
            <person name="Daum C."/>
            <person name="Saski C.A."/>
            <person name="Payton A.C."/>
            <person name="Mcbreen J.C."/>
            <person name="Conrad R.E."/>
            <person name="Kollar L.M."/>
            <person name="Olsson S."/>
            <person name="Huttunen S."/>
            <person name="Landis J.B."/>
            <person name="Wickett N.J."/>
            <person name="Johnson M.G."/>
            <person name="Rensing S.A."/>
            <person name="Grimwood J."/>
            <person name="Schmutz J."/>
            <person name="Mcdaniel S.F."/>
        </authorList>
    </citation>
    <scope>NUCLEOTIDE SEQUENCE</scope>
    <source>
        <strain evidence="1">R40</strain>
    </source>
</reference>
<accession>A0A8T0HWH7</accession>
<dbReference type="Proteomes" id="UP000822688">
    <property type="component" value="Chromosome V"/>
</dbReference>
<organism evidence="1 2">
    <name type="scientific">Ceratodon purpureus</name>
    <name type="common">Fire moss</name>
    <name type="synonym">Dicranum purpureum</name>
    <dbReference type="NCBI Taxonomy" id="3225"/>
    <lineage>
        <taxon>Eukaryota</taxon>
        <taxon>Viridiplantae</taxon>
        <taxon>Streptophyta</taxon>
        <taxon>Embryophyta</taxon>
        <taxon>Bryophyta</taxon>
        <taxon>Bryophytina</taxon>
        <taxon>Bryopsida</taxon>
        <taxon>Dicranidae</taxon>
        <taxon>Pseudoditrichales</taxon>
        <taxon>Ditrichaceae</taxon>
        <taxon>Ceratodon</taxon>
    </lineage>
</organism>
<proteinExistence type="predicted"/>
<dbReference type="AlphaFoldDB" id="A0A8T0HWH7"/>
<name>A0A8T0HWH7_CERPU</name>
<evidence type="ECO:0000313" key="1">
    <source>
        <dbReference type="EMBL" id="KAG0575069.1"/>
    </source>
</evidence>
<protein>
    <submittedName>
        <fullName evidence="1">Uncharacterized protein</fullName>
    </submittedName>
</protein>
<evidence type="ECO:0000313" key="2">
    <source>
        <dbReference type="Proteomes" id="UP000822688"/>
    </source>
</evidence>
<dbReference type="EMBL" id="CM026426">
    <property type="protein sequence ID" value="KAG0575069.1"/>
    <property type="molecule type" value="Genomic_DNA"/>
</dbReference>